<keyword evidence="2" id="KW-1185">Reference proteome</keyword>
<sequence length="225" mass="26333">MTRVNRTPTPRRKVTPARLRRTLYWLIQDWIDLHDTLPVPSGPGGGRSSNVRTYGHPAEWASDQCRHIADLFWSWHDLEAERRDETRPTPMLDNTGRRRRTERQVIVAAWHYLEPRLDDMLTARVPLDQMHLPAPWLWEWEVEDDALDELFDTHRDIRNRTCRTRPRYTLPIPCPNSECGLRTLQRIAGIGQDFIVCDACGYSIKDEHYPLLIRMTLDTLTGQAA</sequence>
<dbReference type="Proteomes" id="UP000288422">
    <property type="component" value="Segment"/>
</dbReference>
<dbReference type="RefSeq" id="YP_010654315.1">
    <property type="nucleotide sequence ID" value="NC_070809.1"/>
</dbReference>
<reference evidence="1 2" key="1">
    <citation type="submission" date="2018-12" db="EMBL/GenBank/DDBJ databases">
        <authorList>
            <person name="Divens A.M."/>
            <person name="Stoner T.H."/>
            <person name="Garlena R.A."/>
            <person name="Russell D.A."/>
            <person name="Pope W.H."/>
            <person name="Jacobs-Sera D."/>
            <person name="Hatfull G.F."/>
        </authorList>
    </citation>
    <scope>NUCLEOTIDE SEQUENCE [LARGE SCALE GENOMIC DNA]</scope>
</reference>
<evidence type="ECO:0000313" key="2">
    <source>
        <dbReference type="Proteomes" id="UP000288422"/>
    </source>
</evidence>
<gene>
    <name evidence="1" type="primary">68</name>
    <name evidence="1" type="ORF">PBI_DORITO_68</name>
</gene>
<organism evidence="1 2">
    <name type="scientific">Gordonia phage Dorito</name>
    <dbReference type="NCBI Taxonomy" id="2499023"/>
    <lineage>
        <taxon>Viruses</taxon>
        <taxon>Duplodnaviria</taxon>
        <taxon>Heunggongvirae</taxon>
        <taxon>Uroviricota</taxon>
        <taxon>Caudoviricetes</taxon>
        <taxon>Beenievirus</taxon>
        <taxon>Beenievirus dorito</taxon>
    </lineage>
</organism>
<evidence type="ECO:0000313" key="1">
    <source>
        <dbReference type="EMBL" id="AZS07338.1"/>
    </source>
</evidence>
<name>A0A3S9UAL4_9CAUD</name>
<dbReference type="GeneID" id="77930161"/>
<proteinExistence type="predicted"/>
<protein>
    <recommendedName>
        <fullName evidence="3">DNA binding protein</fullName>
    </recommendedName>
</protein>
<dbReference type="KEGG" id="vg:77930161"/>
<dbReference type="EMBL" id="MK279848">
    <property type="protein sequence ID" value="AZS07338.1"/>
    <property type="molecule type" value="Genomic_DNA"/>
</dbReference>
<evidence type="ECO:0008006" key="3">
    <source>
        <dbReference type="Google" id="ProtNLM"/>
    </source>
</evidence>
<accession>A0A3S9UAL4</accession>